<dbReference type="PROSITE" id="PS00690">
    <property type="entry name" value="DEAH_ATP_HELICASE"/>
    <property type="match status" value="1"/>
</dbReference>
<evidence type="ECO:0000256" key="8">
    <source>
        <dbReference type="ARBA" id="ARBA00022806"/>
    </source>
</evidence>
<evidence type="ECO:0000313" key="21">
    <source>
        <dbReference type="EMBL" id="ORY28694.1"/>
    </source>
</evidence>
<dbReference type="InterPro" id="IPR010614">
    <property type="entry name" value="RAD3-like_helicase_DEAD"/>
</dbReference>
<dbReference type="EC" id="5.6.2.3" evidence="15"/>
<dbReference type="SMART" id="SM00488">
    <property type="entry name" value="DEXDc2"/>
    <property type="match status" value="1"/>
</dbReference>
<dbReference type="GO" id="GO:0000785">
    <property type="term" value="C:chromatin"/>
    <property type="evidence" value="ECO:0007669"/>
    <property type="project" value="EnsemblFungi"/>
</dbReference>
<dbReference type="InterPro" id="IPR006554">
    <property type="entry name" value="Helicase-like_DEXD_c2"/>
</dbReference>
<dbReference type="InterPro" id="IPR014013">
    <property type="entry name" value="Helic_SF1/SF2_ATP-bd_DinG/Rad3"/>
</dbReference>
<evidence type="ECO:0000256" key="9">
    <source>
        <dbReference type="ARBA" id="ARBA00022840"/>
    </source>
</evidence>
<evidence type="ECO:0000256" key="16">
    <source>
        <dbReference type="ARBA" id="ARBA00044998"/>
    </source>
</evidence>
<dbReference type="GO" id="GO:0005634">
    <property type="term" value="C:nucleus"/>
    <property type="evidence" value="ECO:0007669"/>
    <property type="project" value="TreeGrafter"/>
</dbReference>
<keyword evidence="6" id="KW-0547">Nucleotide-binding</keyword>
<feature type="domain" description="Helicase ATP-binding" evidence="20">
    <location>
        <begin position="22"/>
        <end position="359"/>
    </location>
</feature>
<dbReference type="GO" id="GO:0003677">
    <property type="term" value="F:DNA binding"/>
    <property type="evidence" value="ECO:0007669"/>
    <property type="project" value="InterPro"/>
</dbReference>
<dbReference type="GO" id="GO:0051536">
    <property type="term" value="F:iron-sulfur cluster binding"/>
    <property type="evidence" value="ECO:0007669"/>
    <property type="project" value="UniProtKB-KW"/>
</dbReference>
<dbReference type="GO" id="GO:0035861">
    <property type="term" value="C:site of double-strand break"/>
    <property type="evidence" value="ECO:0007669"/>
    <property type="project" value="EnsemblFungi"/>
</dbReference>
<dbReference type="GO" id="GO:0031571">
    <property type="term" value="P:mitotic G1 DNA damage checkpoint signaling"/>
    <property type="evidence" value="ECO:0007669"/>
    <property type="project" value="EnsemblFungi"/>
</dbReference>
<evidence type="ECO:0000256" key="2">
    <source>
        <dbReference type="ARBA" id="ARBA00008435"/>
    </source>
</evidence>
<dbReference type="PROSITE" id="PS51193">
    <property type="entry name" value="HELICASE_ATP_BIND_2"/>
    <property type="match status" value="1"/>
</dbReference>
<evidence type="ECO:0000256" key="14">
    <source>
        <dbReference type="ARBA" id="ARBA00029709"/>
    </source>
</evidence>
<reference evidence="21 22" key="1">
    <citation type="submission" date="2016-08" db="EMBL/GenBank/DDBJ databases">
        <title>A Parts List for Fungal Cellulosomes Revealed by Comparative Genomics.</title>
        <authorList>
            <consortium name="DOE Joint Genome Institute"/>
            <person name="Haitjema C.H."/>
            <person name="Gilmore S.P."/>
            <person name="Henske J.K."/>
            <person name="Solomon K.V."/>
            <person name="De Groot R."/>
            <person name="Kuo A."/>
            <person name="Mondo S.J."/>
            <person name="Salamov A.A."/>
            <person name="Labutti K."/>
            <person name="Zhao Z."/>
            <person name="Chiniquy J."/>
            <person name="Barry K."/>
            <person name="Brewer H.M."/>
            <person name="Purvine S.O."/>
            <person name="Wright A.T."/>
            <person name="Boxma B."/>
            <person name="Van Alen T."/>
            <person name="Hackstein J.H."/>
            <person name="Baker S.E."/>
            <person name="Grigoriev I.V."/>
            <person name="O'Malley M.A."/>
        </authorList>
    </citation>
    <scope>NUCLEOTIDE SEQUENCE [LARGE SCALE GENOMIC DNA]</scope>
    <source>
        <strain evidence="21 22">G1</strain>
    </source>
</reference>
<evidence type="ECO:0000256" key="18">
    <source>
        <dbReference type="ARBA" id="ARBA00045702"/>
    </source>
</evidence>
<dbReference type="Pfam" id="PF06733">
    <property type="entry name" value="DEAD_2"/>
    <property type="match status" value="1"/>
</dbReference>
<evidence type="ECO:0000256" key="17">
    <source>
        <dbReference type="ARBA" id="ARBA00045008"/>
    </source>
</evidence>
<comment type="function">
    <text evidence="18">ATP-dependent DNA helicase important for chromosome transmission and normal cell cycle progression in G(2)/M. May have a role in changing DNA topology to allow the loading of proteins involved in maintaining sister chromatid cohesion in the vicinity of the centromeres. Has a specific role in chromosome segregation during meiosis II.</text>
</comment>
<dbReference type="GO" id="GO:0007064">
    <property type="term" value="P:mitotic sister chromatid cohesion"/>
    <property type="evidence" value="ECO:0007669"/>
    <property type="project" value="EnsemblFungi"/>
</dbReference>
<sequence>MKIQDFEDYKKNLEHLKTPSNEEFSKLFPFKPYTIQLDFMSNLYSAIEDKKKVVILESPTGTGKSLSLICSVTKWLIDNEERLLKPPLETITNFSAKKEESTDNKKHKIPQWVLQHFEEKEKQKQIKEKEVEENDEDFLLDEYDKNNEKEKEKELEEFQEQKIYYSSRTHSQISQFTFELKKSVLGKTMKCVSLGSRKNLCINPKVRNLSSLNRMNDKCLDMNEGKKTKCTYLCNENEDFKDIILSDIYDIEELASLGIMHENCPYYGSRSASKMAQIITLPYNLLIQKSSREALGLNLKDSIIIFDEAHNIIDTITNTYSFMLDSEMIVRAISDINQYLEKYKNRLKGKNIMYIQQILVILNAFQNYILNFKKEISGKKSYLSTINEFLIKLNIDHLNLLKIKKYLETSRLPQKLLGFTKKYINKISKEEDDNDEELSRHVSPLMVVENFIFTLSNQNKDGRILIYEESFKSLVEEARTVVLAGGTLEPISDFIEQLFPYLEKDKEIVHYSYDHVIDSSSLLTMIIEKGPIGTPFLFNYENRNNPKILKELGQLILNVVNVIPDGIVIFFPSYLYLNEVYEFWDKNNYLKQIENKKKIFKEPKNSKLVEKTLNNYSEEIKNGRNKGAVLLCVVGGKMSEGRAIRHKNDYACVLLLDKRFSQPRIRNKLPKWMSKNIQNPQAYGLFIGKMAKFFKSKKDL</sequence>
<evidence type="ECO:0000256" key="13">
    <source>
        <dbReference type="ARBA" id="ARBA00023306"/>
    </source>
</evidence>
<evidence type="ECO:0000259" key="20">
    <source>
        <dbReference type="PROSITE" id="PS51193"/>
    </source>
</evidence>
<dbReference type="InterPro" id="IPR002464">
    <property type="entry name" value="DNA/RNA_helicase_DEAH_CS"/>
</dbReference>
<comment type="catalytic activity">
    <reaction evidence="19">
        <text>ATP + H2O = ADP + phosphate + H(+)</text>
        <dbReference type="Rhea" id="RHEA:13065"/>
        <dbReference type="ChEBI" id="CHEBI:15377"/>
        <dbReference type="ChEBI" id="CHEBI:15378"/>
        <dbReference type="ChEBI" id="CHEBI:30616"/>
        <dbReference type="ChEBI" id="CHEBI:43474"/>
        <dbReference type="ChEBI" id="CHEBI:456216"/>
        <dbReference type="EC" id="5.6.2.3"/>
    </reaction>
</comment>
<evidence type="ECO:0000256" key="3">
    <source>
        <dbReference type="ARBA" id="ARBA00016387"/>
    </source>
</evidence>
<dbReference type="InterPro" id="IPR027417">
    <property type="entry name" value="P-loop_NTPase"/>
</dbReference>
<protein>
    <recommendedName>
        <fullName evidence="4">ATP-dependent DNA helicase CHL1</fullName>
        <ecNumber evidence="15">5.6.2.3</ecNumber>
    </recommendedName>
    <alternativeName>
        <fullName evidence="3">ATP-dependent DNA helicase chl1</fullName>
    </alternativeName>
    <alternativeName>
        <fullName evidence="14">Chromosome loss protein 1</fullName>
    </alternativeName>
    <alternativeName>
        <fullName evidence="16 17">DNA 5'-3' helicase CHL1</fullName>
    </alternativeName>
</protein>
<keyword evidence="13" id="KW-0131">Cell cycle</keyword>
<dbReference type="GO" id="GO:0045005">
    <property type="term" value="P:DNA-templated DNA replication maintenance of fidelity"/>
    <property type="evidence" value="ECO:0007669"/>
    <property type="project" value="EnsemblFungi"/>
</dbReference>
<keyword evidence="8 21" id="KW-0347">Helicase</keyword>
<keyword evidence="11" id="KW-0411">Iron-sulfur</keyword>
<evidence type="ECO:0000256" key="5">
    <source>
        <dbReference type="ARBA" id="ARBA00022723"/>
    </source>
</evidence>
<dbReference type="PANTHER" id="PTHR11472:SF41">
    <property type="entry name" value="ATP-DEPENDENT DNA HELICASE DDX11-RELATED"/>
    <property type="match status" value="1"/>
</dbReference>
<evidence type="ECO:0000256" key="15">
    <source>
        <dbReference type="ARBA" id="ARBA00044969"/>
    </source>
</evidence>
<evidence type="ECO:0000256" key="1">
    <source>
        <dbReference type="ARBA" id="ARBA00001966"/>
    </source>
</evidence>
<keyword evidence="7" id="KW-0378">Hydrolase</keyword>
<keyword evidence="22" id="KW-1185">Reference proteome</keyword>
<dbReference type="GO" id="GO:0034085">
    <property type="term" value="P:establishment of sister chromatid cohesion"/>
    <property type="evidence" value="ECO:0007669"/>
    <property type="project" value="EnsemblFungi"/>
</dbReference>
<dbReference type="Proteomes" id="UP000193920">
    <property type="component" value="Unassembled WGS sequence"/>
</dbReference>
<dbReference type="InterPro" id="IPR045028">
    <property type="entry name" value="DinG/Rad3-like"/>
</dbReference>
<evidence type="ECO:0000256" key="4">
    <source>
        <dbReference type="ARBA" id="ARBA00017386"/>
    </source>
</evidence>
<evidence type="ECO:0000256" key="6">
    <source>
        <dbReference type="ARBA" id="ARBA00022741"/>
    </source>
</evidence>
<dbReference type="GO" id="GO:0005524">
    <property type="term" value="F:ATP binding"/>
    <property type="evidence" value="ECO:0007669"/>
    <property type="project" value="UniProtKB-KW"/>
</dbReference>
<dbReference type="Pfam" id="PF13307">
    <property type="entry name" value="Helicase_C_2"/>
    <property type="match status" value="1"/>
</dbReference>
<dbReference type="GO" id="GO:0016818">
    <property type="term" value="F:hydrolase activity, acting on acid anhydrides, in phosphorus-containing anhydrides"/>
    <property type="evidence" value="ECO:0007669"/>
    <property type="project" value="InterPro"/>
</dbReference>
<accession>A0A1Y2B1T1</accession>
<evidence type="ECO:0000256" key="10">
    <source>
        <dbReference type="ARBA" id="ARBA00023004"/>
    </source>
</evidence>
<dbReference type="GO" id="GO:0046872">
    <property type="term" value="F:metal ion binding"/>
    <property type="evidence" value="ECO:0007669"/>
    <property type="project" value="UniProtKB-KW"/>
</dbReference>
<dbReference type="STRING" id="1754190.A0A1Y2B1T1"/>
<dbReference type="SUPFAM" id="SSF52540">
    <property type="entry name" value="P-loop containing nucleoside triphosphate hydrolases"/>
    <property type="match status" value="1"/>
</dbReference>
<dbReference type="GO" id="GO:0036297">
    <property type="term" value="P:interstrand cross-link repair"/>
    <property type="evidence" value="ECO:0007669"/>
    <property type="project" value="EnsemblFungi"/>
</dbReference>
<comment type="similarity">
    <text evidence="2">Belongs to the DEAD box helicase family. DEAH subfamily. DDX11/CHL1 sub-subfamily.</text>
</comment>
<dbReference type="EMBL" id="MCOG01000184">
    <property type="protein sequence ID" value="ORY28694.1"/>
    <property type="molecule type" value="Genomic_DNA"/>
</dbReference>
<proteinExistence type="inferred from homology"/>
<evidence type="ECO:0000256" key="12">
    <source>
        <dbReference type="ARBA" id="ARBA00023235"/>
    </source>
</evidence>
<keyword evidence="12" id="KW-0413">Isomerase</keyword>
<evidence type="ECO:0000256" key="19">
    <source>
        <dbReference type="ARBA" id="ARBA00048954"/>
    </source>
</evidence>
<comment type="cofactor">
    <cofactor evidence="1">
        <name>[4Fe-4S] cluster</name>
        <dbReference type="ChEBI" id="CHEBI:49883"/>
    </cofactor>
</comment>
<keyword evidence="10" id="KW-0408">Iron</keyword>
<comment type="caution">
    <text evidence="21">The sequence shown here is derived from an EMBL/GenBank/DDBJ whole genome shotgun (WGS) entry which is preliminary data.</text>
</comment>
<evidence type="ECO:0000256" key="11">
    <source>
        <dbReference type="ARBA" id="ARBA00023014"/>
    </source>
</evidence>
<keyword evidence="5" id="KW-0479">Metal-binding</keyword>
<keyword evidence="9" id="KW-0067">ATP-binding</keyword>
<organism evidence="21 22">
    <name type="scientific">Neocallimastix californiae</name>
    <dbReference type="NCBI Taxonomy" id="1754190"/>
    <lineage>
        <taxon>Eukaryota</taxon>
        <taxon>Fungi</taxon>
        <taxon>Fungi incertae sedis</taxon>
        <taxon>Chytridiomycota</taxon>
        <taxon>Chytridiomycota incertae sedis</taxon>
        <taxon>Neocallimastigomycetes</taxon>
        <taxon>Neocallimastigales</taxon>
        <taxon>Neocallimastigaceae</taxon>
        <taxon>Neocallimastix</taxon>
    </lineage>
</organism>
<evidence type="ECO:0000256" key="7">
    <source>
        <dbReference type="ARBA" id="ARBA00022801"/>
    </source>
</evidence>
<dbReference type="AlphaFoldDB" id="A0A1Y2B1T1"/>
<dbReference type="OrthoDB" id="24966at2759"/>
<evidence type="ECO:0000313" key="22">
    <source>
        <dbReference type="Proteomes" id="UP000193920"/>
    </source>
</evidence>
<dbReference type="SMART" id="SM00491">
    <property type="entry name" value="HELICc2"/>
    <property type="match status" value="1"/>
</dbReference>
<dbReference type="InterPro" id="IPR006555">
    <property type="entry name" value="ATP-dep_Helicase_C"/>
</dbReference>
<dbReference type="PANTHER" id="PTHR11472">
    <property type="entry name" value="DNA REPAIR DEAD HELICASE RAD3/XP-D SUBFAMILY MEMBER"/>
    <property type="match status" value="1"/>
</dbReference>
<dbReference type="Gene3D" id="3.40.50.300">
    <property type="entry name" value="P-loop containing nucleotide triphosphate hydrolases"/>
    <property type="match status" value="3"/>
</dbReference>
<dbReference type="GO" id="GO:0043139">
    <property type="term" value="F:5'-3' DNA helicase activity"/>
    <property type="evidence" value="ECO:0007669"/>
    <property type="project" value="UniProtKB-EC"/>
</dbReference>
<gene>
    <name evidence="21" type="ORF">LY90DRAFT_513074</name>
</gene>
<name>A0A1Y2B1T1_9FUNG</name>